<dbReference type="InterPro" id="IPR006638">
    <property type="entry name" value="Elp3/MiaA/NifB-like_rSAM"/>
</dbReference>
<dbReference type="PANTHER" id="PTHR43583">
    <property type="entry name" value="2-IMINOACETATE SYNTHASE"/>
    <property type="match status" value="1"/>
</dbReference>
<dbReference type="SFLD" id="SFLDS00029">
    <property type="entry name" value="Radical_SAM"/>
    <property type="match status" value="1"/>
</dbReference>
<evidence type="ECO:0000313" key="10">
    <source>
        <dbReference type="Proteomes" id="UP000595564"/>
    </source>
</evidence>
<dbReference type="InterPro" id="IPR007197">
    <property type="entry name" value="rSAM"/>
</dbReference>
<dbReference type="InterPro" id="IPR010722">
    <property type="entry name" value="BATS_dom"/>
</dbReference>
<keyword evidence="2" id="KW-0004">4Fe-4S</keyword>
<dbReference type="SFLD" id="SFLDG01081">
    <property type="entry name" value="cleavage_of_the_Ca-Cb_bond_in"/>
    <property type="match status" value="1"/>
</dbReference>
<dbReference type="Proteomes" id="UP000595564">
    <property type="component" value="Chromosome"/>
</dbReference>
<dbReference type="SFLD" id="SFLDG01060">
    <property type="entry name" value="BATS_domain_containing"/>
    <property type="match status" value="1"/>
</dbReference>
<dbReference type="Pfam" id="PF06968">
    <property type="entry name" value="BATS"/>
    <property type="match status" value="1"/>
</dbReference>
<dbReference type="SFLD" id="SFLDF00301">
    <property type="entry name" value="2-iminoacetate_synthase_(ThiH)"/>
    <property type="match status" value="1"/>
</dbReference>
<dbReference type="InterPro" id="IPR034428">
    <property type="entry name" value="ThiH/NoCL/HydG-like"/>
</dbReference>
<dbReference type="NCBIfam" id="TIGR02351">
    <property type="entry name" value="thiH"/>
    <property type="match status" value="1"/>
</dbReference>
<sequence>MIMSFSEIYKKIDQNKIKKIIYSATENDVERILKKSRWSVDDFPYLVSPVAEKFIEQMAKISRKITFLRFGKTIKLYAPLYVSNSCVNACKYCGFNVNNKFPRITLSIDEVLKEADEIFSHGIGHILLVSGEDKKAVPVEYFEEIVKRLREKFYAVSIEVYPMETEEYERLSKAGVTGIAVYQETYNLERYRELHKGPKADFFYRLETPERAAKAGFRELGLGTLFGLSDFRVDLSMVAIHARYLMKHYWKSQVAISFPRLRDAEGHFKPYEIVNDKQLAQVIFALRMVLNDVDIVLSTRENPEFRDGMVGLGVTRISAGSKTNPGGYSVHTDALKQFEIADERSPEEIARMIEEKGLEPVWKDFDKSFLFD</sequence>
<evidence type="ECO:0000256" key="3">
    <source>
        <dbReference type="ARBA" id="ARBA00022691"/>
    </source>
</evidence>
<dbReference type="InterPro" id="IPR013785">
    <property type="entry name" value="Aldolase_TIM"/>
</dbReference>
<evidence type="ECO:0000313" key="9">
    <source>
        <dbReference type="EMBL" id="BBB32817.1"/>
    </source>
</evidence>
<dbReference type="EMBL" id="AP017470">
    <property type="protein sequence ID" value="BBB32817.1"/>
    <property type="molecule type" value="Genomic_DNA"/>
</dbReference>
<evidence type="ECO:0000256" key="4">
    <source>
        <dbReference type="ARBA" id="ARBA00022723"/>
    </source>
</evidence>
<dbReference type="PANTHER" id="PTHR43583:SF1">
    <property type="entry name" value="2-IMINOACETATE SYNTHASE"/>
    <property type="match status" value="1"/>
</dbReference>
<dbReference type="Gene3D" id="3.20.20.70">
    <property type="entry name" value="Aldolase class I"/>
    <property type="match status" value="1"/>
</dbReference>
<dbReference type="SUPFAM" id="SSF102114">
    <property type="entry name" value="Radical SAM enzymes"/>
    <property type="match status" value="1"/>
</dbReference>
<dbReference type="SMART" id="SM00729">
    <property type="entry name" value="Elp3"/>
    <property type="match status" value="1"/>
</dbReference>
<gene>
    <name evidence="9" type="ORF">TTHT_1300</name>
</gene>
<evidence type="ECO:0000256" key="6">
    <source>
        <dbReference type="ARBA" id="ARBA00023014"/>
    </source>
</evidence>
<dbReference type="Pfam" id="PF04055">
    <property type="entry name" value="Radical_SAM"/>
    <property type="match status" value="1"/>
</dbReference>
<dbReference type="InterPro" id="IPR058240">
    <property type="entry name" value="rSAM_sf"/>
</dbReference>
<dbReference type="InterPro" id="IPR012726">
    <property type="entry name" value="ThiH"/>
</dbReference>
<evidence type="ECO:0000259" key="8">
    <source>
        <dbReference type="PROSITE" id="PS51918"/>
    </source>
</evidence>
<dbReference type="KEGG" id="thyd:TTHT_1300"/>
<keyword evidence="4" id="KW-0479">Metal-binding</keyword>
<accession>A0A7R6PUC1</accession>
<keyword evidence="5" id="KW-0408">Iron</keyword>
<evidence type="ECO:0000256" key="5">
    <source>
        <dbReference type="ARBA" id="ARBA00023004"/>
    </source>
</evidence>
<evidence type="ECO:0000256" key="1">
    <source>
        <dbReference type="ARBA" id="ARBA00001966"/>
    </source>
</evidence>
<keyword evidence="10" id="KW-1185">Reference proteome</keyword>
<dbReference type="AlphaFoldDB" id="A0A7R6PUC1"/>
<dbReference type="EC" id="4.1.99.19" evidence="9"/>
<dbReference type="PROSITE" id="PS51918">
    <property type="entry name" value="RADICAL_SAM"/>
    <property type="match status" value="1"/>
</dbReference>
<dbReference type="GO" id="GO:0005506">
    <property type="term" value="F:iron ion binding"/>
    <property type="evidence" value="ECO:0007669"/>
    <property type="project" value="InterPro"/>
</dbReference>
<keyword evidence="3" id="KW-0949">S-adenosyl-L-methionine</keyword>
<organism evidence="9 10">
    <name type="scientific">Thermotomaculum hydrothermale</name>
    <dbReference type="NCBI Taxonomy" id="981385"/>
    <lineage>
        <taxon>Bacteria</taxon>
        <taxon>Pseudomonadati</taxon>
        <taxon>Acidobacteriota</taxon>
        <taxon>Holophagae</taxon>
        <taxon>Thermotomaculales</taxon>
        <taxon>Thermotomaculaceae</taxon>
        <taxon>Thermotomaculum</taxon>
    </lineage>
</organism>
<proteinExistence type="predicted"/>
<dbReference type="SMART" id="SM00876">
    <property type="entry name" value="BATS"/>
    <property type="match status" value="1"/>
</dbReference>
<comment type="cofactor">
    <cofactor evidence="1">
        <name>[4Fe-4S] cluster</name>
        <dbReference type="ChEBI" id="CHEBI:49883"/>
    </cofactor>
</comment>
<keyword evidence="9" id="KW-0456">Lyase</keyword>
<dbReference type="CDD" id="cd01335">
    <property type="entry name" value="Radical_SAM"/>
    <property type="match status" value="1"/>
</dbReference>
<name>A0A7R6PUC1_9BACT</name>
<keyword evidence="6" id="KW-0411">Iron-sulfur</keyword>
<dbReference type="GO" id="GO:0036355">
    <property type="term" value="F:2-iminoacetate synthase activity"/>
    <property type="evidence" value="ECO:0007669"/>
    <property type="project" value="UniProtKB-EC"/>
</dbReference>
<feature type="domain" description="Radical SAM core" evidence="8">
    <location>
        <begin position="72"/>
        <end position="306"/>
    </location>
</feature>
<protein>
    <submittedName>
        <fullName evidence="9">2-iminoacetate synthase</fullName>
        <ecNumber evidence="9">4.1.99.19</ecNumber>
    </submittedName>
</protein>
<comment type="cofactor">
    <cofactor evidence="7">
        <name>[2Fe-2S] cluster</name>
        <dbReference type="ChEBI" id="CHEBI:190135"/>
    </cofactor>
</comment>
<reference evidence="9 10" key="1">
    <citation type="journal article" date="2012" name="Extremophiles">
        <title>Thermotomaculum hydrothermale gen. nov., sp. nov., a novel heterotrophic thermophile within the phylum Acidobacteria from a deep-sea hydrothermal vent chimney in the Southern Okinawa Trough.</title>
        <authorList>
            <person name="Izumi H."/>
            <person name="Nunoura T."/>
            <person name="Miyazaki M."/>
            <person name="Mino S."/>
            <person name="Toki T."/>
            <person name="Takai K."/>
            <person name="Sako Y."/>
            <person name="Sawabe T."/>
            <person name="Nakagawa S."/>
        </authorList>
    </citation>
    <scope>NUCLEOTIDE SEQUENCE [LARGE SCALE GENOMIC DNA]</scope>
    <source>
        <strain evidence="9 10">AC55</strain>
    </source>
</reference>
<dbReference type="GO" id="GO:0051539">
    <property type="term" value="F:4 iron, 4 sulfur cluster binding"/>
    <property type="evidence" value="ECO:0007669"/>
    <property type="project" value="UniProtKB-KW"/>
</dbReference>
<evidence type="ECO:0000256" key="7">
    <source>
        <dbReference type="ARBA" id="ARBA00034078"/>
    </source>
</evidence>
<evidence type="ECO:0000256" key="2">
    <source>
        <dbReference type="ARBA" id="ARBA00022485"/>
    </source>
</evidence>